<reference evidence="2 3" key="1">
    <citation type="journal article" date="2017" name="Environ. Microbiol.">
        <title>Genome and epigenome of a novel marine Thaumarchaeota strain suggest viral infection, phosphorothioation DNA modification and multiple restriction systems.</title>
        <authorList>
            <person name="Ahlgren N.A."/>
            <person name="Chen Y."/>
            <person name="Needham D.M."/>
            <person name="Parada A.E."/>
            <person name="Sachdeva R."/>
            <person name="Trinh V."/>
            <person name="Chen T."/>
            <person name="Fuhrman J.A."/>
        </authorList>
    </citation>
    <scope>NUCLEOTIDE SEQUENCE [LARGE SCALE GENOMIC DNA]</scope>
    <source>
        <strain evidence="2 3">SPOT01</strain>
    </source>
</reference>
<dbReference type="InterPro" id="IPR029060">
    <property type="entry name" value="PIN-like_dom_sf"/>
</dbReference>
<protein>
    <recommendedName>
        <fullName evidence="1">PIN domain-containing protein</fullName>
    </recommendedName>
</protein>
<sequence length="139" mass="15291">MTQIQSIALDSCVVIDIIEKPKVASGLKANLRGKPVNIVLCDVVLDEVRKVRGLMPHTVVEKITRMLGKKVQLTAVTAEHEAEAQQLTQQFQICHNGDNKILSMCRARDFILVTFDKMLLKASQFVGIAVFSPFTAGGI</sequence>
<dbReference type="Pfam" id="PF01850">
    <property type="entry name" value="PIN"/>
    <property type="match status" value="1"/>
</dbReference>
<dbReference type="InterPro" id="IPR002716">
    <property type="entry name" value="PIN_dom"/>
</dbReference>
<accession>A0A2Z2HN21</accession>
<dbReference type="SUPFAM" id="SSF88723">
    <property type="entry name" value="PIN domain-like"/>
    <property type="match status" value="1"/>
</dbReference>
<dbReference type="Gene3D" id="3.40.50.1010">
    <property type="entry name" value="5'-nuclease"/>
    <property type="match status" value="1"/>
</dbReference>
<dbReference type="CDD" id="cd09854">
    <property type="entry name" value="PIN_VapC-like"/>
    <property type="match status" value="1"/>
</dbReference>
<evidence type="ECO:0000313" key="3">
    <source>
        <dbReference type="Proteomes" id="UP000249949"/>
    </source>
</evidence>
<evidence type="ECO:0000259" key="1">
    <source>
        <dbReference type="Pfam" id="PF01850"/>
    </source>
</evidence>
<feature type="domain" description="PIN" evidence="1">
    <location>
        <begin position="7"/>
        <end position="121"/>
    </location>
</feature>
<gene>
    <name evidence="2" type="ORF">NMSP_1222</name>
</gene>
<dbReference type="GeneID" id="32901672"/>
<dbReference type="KEGG" id="nct:NMSP_1222"/>
<dbReference type="RefSeq" id="WP_086907883.1">
    <property type="nucleotide sequence ID" value="NZ_CP021324.1"/>
</dbReference>
<proteinExistence type="predicted"/>
<dbReference type="Proteomes" id="UP000249949">
    <property type="component" value="Chromosome"/>
</dbReference>
<dbReference type="AlphaFoldDB" id="A0A2Z2HN21"/>
<dbReference type="EMBL" id="CP021324">
    <property type="protein sequence ID" value="ARS64837.1"/>
    <property type="molecule type" value="Genomic_DNA"/>
</dbReference>
<evidence type="ECO:0000313" key="2">
    <source>
        <dbReference type="EMBL" id="ARS64837.1"/>
    </source>
</evidence>
<name>A0A2Z2HN21_9ARCH</name>
<organism evidence="2 3">
    <name type="scientific">Candidatus Nitrosomarinus catalinensis</name>
    <dbReference type="NCBI Taxonomy" id="1898749"/>
    <lineage>
        <taxon>Archaea</taxon>
        <taxon>Nitrososphaerota</taxon>
        <taxon>Nitrososphaeria</taxon>
        <taxon>Nitrosopumilales</taxon>
        <taxon>Nitrosopumilaceae</taxon>
        <taxon>Candidatus Nitrosomarinus</taxon>
    </lineage>
</organism>
<keyword evidence="3" id="KW-1185">Reference proteome</keyword>